<sequence>MQHHSRPPYGFVPYQAAVYHPMPPLHAVYHPMPPLHALSGVPVAALPTRGFYNHLPPPPSPPAGWSSSISCSAHPKTPPLVPPNNSSAARRPPIAAFMRSHQRQPAQPREAIGHVGRGQQGSSDKGEGTGFMFSCWGGQWHRRERERERAAEIIVEEEEEELFTEPAAATFAARGKTTSTPVQQPRGDSPPPSPAPTSRTPPSPSAIGEASLGALSPQRDTIGEAPLGTFRAQHGHPQPSDEKPHQPEAAVAEAHCPETPPPPPGGDSPSSTDDAQGSPATDSDASPPEAPLPPVPPALTEGDSLQCDGESSFECGRQLAGGRGECTVLEGRFTRGEVTLPAVLKHISADQRKEGSERAVHLQGCLREEAERMTDALATVRAVAQYRIDELFDQIQQPTGRAVIAPDLLVFAEDLEQLRPVVSGSGERLCGGGACLIMSKVGNGQSLSRFLLKTPRPLLKPVIAVNLIKVLHALHEAGIVHNDLHRANVMLLDESTGELALIDFETSRNMAHQHHTKLASRPCQPCITLHNLRAIMDGRATMSTCPDESISYESDIVCVANTVLWLALDNVYAAGMAYMSAFKAIEGLMQAVADGRLTDMEAVADAYVEAVEKVHQEVSGRLLRGDSSLTDATRPLARRAIDVYRAVCVGHARGLSAAELRGLLGAYADETITEVLRIVATAPPPKEAPPDDDDDSDEEDDE</sequence>
<dbReference type="EMBL" id="CDMY01000401">
    <property type="protein sequence ID" value="CEM10100.1"/>
    <property type="molecule type" value="Genomic_DNA"/>
</dbReference>
<feature type="compositionally biased region" description="Acidic residues" evidence="1">
    <location>
        <begin position="690"/>
        <end position="702"/>
    </location>
</feature>
<evidence type="ECO:0000313" key="3">
    <source>
        <dbReference type="Proteomes" id="UP000041254"/>
    </source>
</evidence>
<reference evidence="2 3" key="1">
    <citation type="submission" date="2014-11" db="EMBL/GenBank/DDBJ databases">
        <authorList>
            <person name="Zhu J."/>
            <person name="Qi W."/>
            <person name="Song R."/>
        </authorList>
    </citation>
    <scope>NUCLEOTIDE SEQUENCE [LARGE SCALE GENOMIC DNA]</scope>
</reference>
<dbReference type="InParanoid" id="A0A0G4FBV7"/>
<feature type="region of interest" description="Disordered" evidence="1">
    <location>
        <begin position="62"/>
        <end position="87"/>
    </location>
</feature>
<dbReference type="PhylomeDB" id="A0A0G4FBV7"/>
<dbReference type="AlphaFoldDB" id="A0A0G4FBV7"/>
<organism evidence="2 3">
    <name type="scientific">Vitrella brassicaformis (strain CCMP3155)</name>
    <dbReference type="NCBI Taxonomy" id="1169540"/>
    <lineage>
        <taxon>Eukaryota</taxon>
        <taxon>Sar</taxon>
        <taxon>Alveolata</taxon>
        <taxon>Colpodellida</taxon>
        <taxon>Vitrellaceae</taxon>
        <taxon>Vitrella</taxon>
    </lineage>
</organism>
<evidence type="ECO:0000256" key="1">
    <source>
        <dbReference type="SAM" id="MobiDB-lite"/>
    </source>
</evidence>
<dbReference type="InterPro" id="IPR011009">
    <property type="entry name" value="Kinase-like_dom_sf"/>
</dbReference>
<dbReference type="OrthoDB" id="411394at2759"/>
<name>A0A0G4FBV7_VITBC</name>
<feature type="region of interest" description="Disordered" evidence="1">
    <location>
        <begin position="100"/>
        <end position="130"/>
    </location>
</feature>
<proteinExistence type="predicted"/>
<dbReference type="SUPFAM" id="SSF56112">
    <property type="entry name" value="Protein kinase-like (PK-like)"/>
    <property type="match status" value="1"/>
</dbReference>
<dbReference type="Pfam" id="PF06293">
    <property type="entry name" value="Kdo"/>
    <property type="match status" value="1"/>
</dbReference>
<dbReference type="VEuPathDB" id="CryptoDB:Vbra_22554"/>
<keyword evidence="3" id="KW-1185">Reference proteome</keyword>
<feature type="region of interest" description="Disordered" evidence="1">
    <location>
        <begin position="680"/>
        <end position="702"/>
    </location>
</feature>
<feature type="region of interest" description="Disordered" evidence="1">
    <location>
        <begin position="229"/>
        <end position="311"/>
    </location>
</feature>
<protein>
    <submittedName>
        <fullName evidence="2">Uncharacterized protein</fullName>
    </submittedName>
</protein>
<feature type="compositionally biased region" description="Pro residues" evidence="1">
    <location>
        <begin position="288"/>
        <end position="297"/>
    </location>
</feature>
<feature type="compositionally biased region" description="Low complexity" evidence="1">
    <location>
        <begin position="63"/>
        <end position="72"/>
    </location>
</feature>
<evidence type="ECO:0000313" key="2">
    <source>
        <dbReference type="EMBL" id="CEM10100.1"/>
    </source>
</evidence>
<dbReference type="Proteomes" id="UP000041254">
    <property type="component" value="Unassembled WGS sequence"/>
</dbReference>
<dbReference type="Gene3D" id="1.10.510.10">
    <property type="entry name" value="Transferase(Phosphotransferase) domain 1"/>
    <property type="match status" value="1"/>
</dbReference>
<feature type="compositionally biased region" description="Low complexity" evidence="1">
    <location>
        <begin position="164"/>
        <end position="174"/>
    </location>
</feature>
<gene>
    <name evidence="2" type="ORF">Vbra_22554</name>
</gene>
<accession>A0A0G4FBV7</accession>
<feature type="compositionally biased region" description="Pro residues" evidence="1">
    <location>
        <begin position="188"/>
        <end position="204"/>
    </location>
</feature>
<feature type="region of interest" description="Disordered" evidence="1">
    <location>
        <begin position="156"/>
        <end position="210"/>
    </location>
</feature>